<sequence length="400" mass="42319">MKKIIEVTRIILISILIGVILGIAGALFYLCISGATAIRQAHPQFLILLPVGAVLVTLLYQLFKNEDDGGTNRVLESAYSNAPVSLKMAPSIFLSTVFSHLCGASVGREGAALQLGGSLGYNTARLFHLSDREKSFCTCIGMSACFSSLFGTPMAAAIFSIEIAVVGRLNVLCLVPSVIASYISRLIARSVGAPDMKMKMDKATTADPVTLLKVTVIAVSCGLVAMLFCRLLSDGVKLTSLKLKNKYLRALILGSAVFALSLIFPGQTYNGAGVDQIAGFMKGDVLPWQFALKMLFTLISVYAGYKGGEIVPAFYIGASLGAFLGHLLGLPPALACSVGMVSLFCGVTNCPLTAFAIGIEIFGTGTAPFFLLASAFSFFFSGKAGLYSSQKRQVYRAVSD</sequence>
<dbReference type="InterPro" id="IPR014743">
    <property type="entry name" value="Cl-channel_core"/>
</dbReference>
<accession>A0A6N7IXT5</accession>
<feature type="transmembrane region" description="Helical" evidence="5">
    <location>
        <begin position="44"/>
        <end position="63"/>
    </location>
</feature>
<feature type="transmembrane region" description="Helical" evidence="5">
    <location>
        <begin position="209"/>
        <end position="227"/>
    </location>
</feature>
<dbReference type="Proteomes" id="UP000460257">
    <property type="component" value="Unassembled WGS sequence"/>
</dbReference>
<organism evidence="6 7">
    <name type="scientific">Candidatus Weimeria bifida</name>
    <dbReference type="NCBI Taxonomy" id="2599074"/>
    <lineage>
        <taxon>Bacteria</taxon>
        <taxon>Bacillati</taxon>
        <taxon>Bacillota</taxon>
        <taxon>Clostridia</taxon>
        <taxon>Lachnospirales</taxon>
        <taxon>Lachnospiraceae</taxon>
        <taxon>Candidatus Weimeria</taxon>
    </lineage>
</organism>
<dbReference type="InterPro" id="IPR050368">
    <property type="entry name" value="ClC-type_chloride_channel"/>
</dbReference>
<gene>
    <name evidence="6" type="ORF">FRC54_04225</name>
</gene>
<name>A0A6N7IXT5_9FIRM</name>
<dbReference type="GO" id="GO:0016020">
    <property type="term" value="C:membrane"/>
    <property type="evidence" value="ECO:0007669"/>
    <property type="project" value="UniProtKB-SubCell"/>
</dbReference>
<evidence type="ECO:0000256" key="2">
    <source>
        <dbReference type="ARBA" id="ARBA00022692"/>
    </source>
</evidence>
<dbReference type="EMBL" id="VOGC01000003">
    <property type="protein sequence ID" value="MQN01145.1"/>
    <property type="molecule type" value="Genomic_DNA"/>
</dbReference>
<dbReference type="PRINTS" id="PR00762">
    <property type="entry name" value="CLCHANNEL"/>
</dbReference>
<dbReference type="InterPro" id="IPR001807">
    <property type="entry name" value="ClC"/>
</dbReference>
<feature type="transmembrane region" description="Helical" evidence="5">
    <location>
        <begin position="12"/>
        <end position="38"/>
    </location>
</feature>
<feature type="transmembrane region" description="Helical" evidence="5">
    <location>
        <begin position="165"/>
        <end position="188"/>
    </location>
</feature>
<feature type="transmembrane region" description="Helical" evidence="5">
    <location>
        <begin position="285"/>
        <end position="304"/>
    </location>
</feature>
<keyword evidence="4 5" id="KW-0472">Membrane</keyword>
<feature type="transmembrane region" description="Helical" evidence="5">
    <location>
        <begin position="369"/>
        <end position="386"/>
    </location>
</feature>
<comment type="subcellular location">
    <subcellularLocation>
        <location evidence="1">Membrane</location>
        <topology evidence="1">Multi-pass membrane protein</topology>
    </subcellularLocation>
</comment>
<evidence type="ECO:0000256" key="3">
    <source>
        <dbReference type="ARBA" id="ARBA00022989"/>
    </source>
</evidence>
<feature type="transmembrane region" description="Helical" evidence="5">
    <location>
        <begin position="341"/>
        <end position="363"/>
    </location>
</feature>
<dbReference type="SUPFAM" id="SSF81340">
    <property type="entry name" value="Clc chloride channel"/>
    <property type="match status" value="1"/>
</dbReference>
<evidence type="ECO:0000256" key="1">
    <source>
        <dbReference type="ARBA" id="ARBA00004141"/>
    </source>
</evidence>
<feature type="transmembrane region" description="Helical" evidence="5">
    <location>
        <begin position="310"/>
        <end position="329"/>
    </location>
</feature>
<keyword evidence="3 5" id="KW-1133">Transmembrane helix</keyword>
<evidence type="ECO:0000313" key="7">
    <source>
        <dbReference type="Proteomes" id="UP000460257"/>
    </source>
</evidence>
<dbReference type="PANTHER" id="PTHR43427:SF12">
    <property type="entry name" value="CHLORIDE TRANSPORTER"/>
    <property type="match status" value="1"/>
</dbReference>
<reference evidence="6" key="1">
    <citation type="journal article" date="2020" name="Appl. Environ. Microbiol.">
        <title>Medium-Chain Fatty Acid Synthesis by 'Candidatus Weimeria bifida' gen. nov., sp. nov., and 'Candidatus Pseudoramibacter fermentans' sp. nov.</title>
        <authorList>
            <person name="Scarborough M.J."/>
            <person name="Myers K.S."/>
            <person name="Donohue T.J."/>
            <person name="Noguera D.R."/>
        </authorList>
    </citation>
    <scope>NUCLEOTIDE SEQUENCE</scope>
    <source>
        <strain evidence="6">LCO1.1</strain>
    </source>
</reference>
<feature type="transmembrane region" description="Helical" evidence="5">
    <location>
        <begin position="247"/>
        <end position="264"/>
    </location>
</feature>
<keyword evidence="2 5" id="KW-0812">Transmembrane</keyword>
<feature type="transmembrane region" description="Helical" evidence="5">
    <location>
        <begin position="135"/>
        <end position="159"/>
    </location>
</feature>
<dbReference type="Gene3D" id="1.10.3080.10">
    <property type="entry name" value="Clc chloride channel"/>
    <property type="match status" value="1"/>
</dbReference>
<dbReference type="Pfam" id="PF00654">
    <property type="entry name" value="Voltage_CLC"/>
    <property type="match status" value="1"/>
</dbReference>
<keyword evidence="7" id="KW-1185">Reference proteome</keyword>
<comment type="caution">
    <text evidence="6">The sequence shown here is derived from an EMBL/GenBank/DDBJ whole genome shotgun (WGS) entry which is preliminary data.</text>
</comment>
<protein>
    <submittedName>
        <fullName evidence="6">Chloride channel protein</fullName>
    </submittedName>
</protein>
<evidence type="ECO:0000313" key="6">
    <source>
        <dbReference type="EMBL" id="MQN01145.1"/>
    </source>
</evidence>
<dbReference type="PANTHER" id="PTHR43427">
    <property type="entry name" value="CHLORIDE CHANNEL PROTEIN CLC-E"/>
    <property type="match status" value="1"/>
</dbReference>
<proteinExistence type="predicted"/>
<dbReference type="GO" id="GO:0015108">
    <property type="term" value="F:chloride transmembrane transporter activity"/>
    <property type="evidence" value="ECO:0007669"/>
    <property type="project" value="InterPro"/>
</dbReference>
<evidence type="ECO:0000256" key="4">
    <source>
        <dbReference type="ARBA" id="ARBA00023136"/>
    </source>
</evidence>
<dbReference type="AlphaFoldDB" id="A0A6N7IXT5"/>
<evidence type="ECO:0000256" key="5">
    <source>
        <dbReference type="SAM" id="Phobius"/>
    </source>
</evidence>